<protein>
    <submittedName>
        <fullName evidence="1">Uncharacterized protein</fullName>
    </submittedName>
</protein>
<evidence type="ECO:0000313" key="1">
    <source>
        <dbReference type="EMBL" id="JAE33628.1"/>
    </source>
</evidence>
<sequence>MFSSQTLPLQGETTYYFHAMTIPQIHLFRKYSLVN</sequence>
<dbReference type="EMBL" id="GBRH01164268">
    <property type="protein sequence ID" value="JAE33628.1"/>
    <property type="molecule type" value="Transcribed_RNA"/>
</dbReference>
<reference evidence="1" key="2">
    <citation type="journal article" date="2015" name="Data Brief">
        <title>Shoot transcriptome of the giant reed, Arundo donax.</title>
        <authorList>
            <person name="Barrero R.A."/>
            <person name="Guerrero F.D."/>
            <person name="Moolhuijzen P."/>
            <person name="Goolsby J.A."/>
            <person name="Tidwell J."/>
            <person name="Bellgard S.E."/>
            <person name="Bellgard M.I."/>
        </authorList>
    </citation>
    <scope>NUCLEOTIDE SEQUENCE</scope>
    <source>
        <tissue evidence="1">Shoot tissue taken approximately 20 cm above the soil surface</tissue>
    </source>
</reference>
<proteinExistence type="predicted"/>
<accession>A0A0A9HL80</accession>
<organism evidence="1">
    <name type="scientific">Arundo donax</name>
    <name type="common">Giant reed</name>
    <name type="synonym">Donax arundinaceus</name>
    <dbReference type="NCBI Taxonomy" id="35708"/>
    <lineage>
        <taxon>Eukaryota</taxon>
        <taxon>Viridiplantae</taxon>
        <taxon>Streptophyta</taxon>
        <taxon>Embryophyta</taxon>
        <taxon>Tracheophyta</taxon>
        <taxon>Spermatophyta</taxon>
        <taxon>Magnoliopsida</taxon>
        <taxon>Liliopsida</taxon>
        <taxon>Poales</taxon>
        <taxon>Poaceae</taxon>
        <taxon>PACMAD clade</taxon>
        <taxon>Arundinoideae</taxon>
        <taxon>Arundineae</taxon>
        <taxon>Arundo</taxon>
    </lineage>
</organism>
<dbReference type="AlphaFoldDB" id="A0A0A9HL80"/>
<reference evidence="1" key="1">
    <citation type="submission" date="2014-09" db="EMBL/GenBank/DDBJ databases">
        <authorList>
            <person name="Magalhaes I.L.F."/>
            <person name="Oliveira U."/>
            <person name="Santos F.R."/>
            <person name="Vidigal T.H.D.A."/>
            <person name="Brescovit A.D."/>
            <person name="Santos A.J."/>
        </authorList>
    </citation>
    <scope>NUCLEOTIDE SEQUENCE</scope>
    <source>
        <tissue evidence="1">Shoot tissue taken approximately 20 cm above the soil surface</tissue>
    </source>
</reference>
<name>A0A0A9HL80_ARUDO</name>